<keyword evidence="3" id="KW-1185">Reference proteome</keyword>
<reference evidence="2 3" key="1">
    <citation type="journal article" date="2015" name="Biol. Direct">
        <title>Babela massiliensis, a representative of a widespread bacterial phylum with unusual adaptations to parasitism in amoebae.</title>
        <authorList>
            <person name="Pagnier I."/>
            <person name="Yutin N."/>
            <person name="Croce O."/>
            <person name="Makarova K.S."/>
            <person name="Wolf Y.I."/>
            <person name="Benamar S."/>
            <person name="Raoult D."/>
            <person name="Koonin E.V."/>
            <person name="La Scola B."/>
        </authorList>
    </citation>
    <scope>NUCLEOTIDE SEQUENCE [LARGE SCALE GENOMIC DNA]</scope>
    <source>
        <strain evidence="3">BABL1</strain>
    </source>
</reference>
<dbReference type="PANTHER" id="PTHR46387:SF2">
    <property type="entry name" value="RIBONUCLEASE HI"/>
    <property type="match status" value="1"/>
</dbReference>
<organism evidence="2 3">
    <name type="scientific">Candidatus Babela massiliensis</name>
    <dbReference type="NCBI Taxonomy" id="673862"/>
    <lineage>
        <taxon>Bacteria</taxon>
        <taxon>Candidatus Babelota</taxon>
        <taxon>Candidatus Babeliae</taxon>
        <taxon>Candidatus Babeliales</taxon>
        <taxon>Candidatus Babeliaceae</taxon>
        <taxon>Candidatus Babela</taxon>
    </lineage>
</organism>
<evidence type="ECO:0000313" key="2">
    <source>
        <dbReference type="EMBL" id="CDK31009.1"/>
    </source>
</evidence>
<dbReference type="STRING" id="673862.BABL1_gene_720"/>
<dbReference type="Proteomes" id="UP000018769">
    <property type="component" value="Chromosome I"/>
</dbReference>
<sequence>MKQLSIFSNITDCSQRSNFELYVDGASRNNPGLSGAGIYITKNKEDFLKTGCYLGIKTNNQAEYLALLLGLLFISKYIKTEDQLEIISDSELLVRQISGQYKISNPELKKLYIHIKEILDNLNYKIRHVLRNNNQTADKLANQAIDQKIDIPLDLKEKLKFTI</sequence>
<dbReference type="InterPro" id="IPR012337">
    <property type="entry name" value="RNaseH-like_sf"/>
</dbReference>
<name>V6DHI1_9BACT</name>
<dbReference type="PANTHER" id="PTHR46387">
    <property type="entry name" value="POLYNUCLEOTIDYL TRANSFERASE, RIBONUCLEASE H-LIKE SUPERFAMILY PROTEIN"/>
    <property type="match status" value="1"/>
</dbReference>
<dbReference type="SUPFAM" id="SSF53098">
    <property type="entry name" value="Ribonuclease H-like"/>
    <property type="match status" value="1"/>
</dbReference>
<evidence type="ECO:0000259" key="1">
    <source>
        <dbReference type="PROSITE" id="PS50879"/>
    </source>
</evidence>
<dbReference type="KEGG" id="dpb:BABL1_gene_720"/>
<gene>
    <name evidence="2" type="primary">rnhA</name>
    <name evidence="2" type="ORF">BABL1_gene_720</name>
</gene>
<evidence type="ECO:0000313" key="3">
    <source>
        <dbReference type="Proteomes" id="UP000018769"/>
    </source>
</evidence>
<proteinExistence type="predicted"/>
<dbReference type="HOGENOM" id="CLU_095977_0_2_7"/>
<accession>V6DHI1</accession>
<dbReference type="GO" id="GO:0004523">
    <property type="term" value="F:RNA-DNA hybrid ribonuclease activity"/>
    <property type="evidence" value="ECO:0007669"/>
    <property type="project" value="InterPro"/>
</dbReference>
<feature type="domain" description="RNase H type-1" evidence="1">
    <location>
        <begin position="15"/>
        <end position="146"/>
    </location>
</feature>
<dbReference type="AlphaFoldDB" id="V6DHI1"/>
<dbReference type="Gene3D" id="3.30.420.10">
    <property type="entry name" value="Ribonuclease H-like superfamily/Ribonuclease H"/>
    <property type="match status" value="1"/>
</dbReference>
<dbReference type="PROSITE" id="PS50879">
    <property type="entry name" value="RNASE_H_1"/>
    <property type="match status" value="1"/>
</dbReference>
<dbReference type="InterPro" id="IPR036397">
    <property type="entry name" value="RNaseH_sf"/>
</dbReference>
<dbReference type="CDD" id="cd09279">
    <property type="entry name" value="RNase_HI_like"/>
    <property type="match status" value="1"/>
</dbReference>
<dbReference type="EMBL" id="HG793133">
    <property type="protein sequence ID" value="CDK31009.1"/>
    <property type="molecule type" value="Genomic_DNA"/>
</dbReference>
<dbReference type="OrthoDB" id="7845843at2"/>
<dbReference type="eggNOG" id="COG0328">
    <property type="taxonomic scope" value="Bacteria"/>
</dbReference>
<dbReference type="Pfam" id="PF13456">
    <property type="entry name" value="RVT_3"/>
    <property type="match status" value="1"/>
</dbReference>
<dbReference type="RefSeq" id="WP_023792987.1">
    <property type="nucleotide sequence ID" value="NC_023003.1"/>
</dbReference>
<dbReference type="InterPro" id="IPR002156">
    <property type="entry name" value="RNaseH_domain"/>
</dbReference>
<protein>
    <submittedName>
        <fullName evidence="2">Ribonuclease HI</fullName>
    </submittedName>
</protein>
<dbReference type="GO" id="GO:0003676">
    <property type="term" value="F:nucleic acid binding"/>
    <property type="evidence" value="ECO:0007669"/>
    <property type="project" value="InterPro"/>
</dbReference>